<keyword evidence="1" id="KW-0472">Membrane</keyword>
<feature type="transmembrane region" description="Helical" evidence="1">
    <location>
        <begin position="12"/>
        <end position="36"/>
    </location>
</feature>
<dbReference type="RefSeq" id="WP_183407449.1">
    <property type="nucleotide sequence ID" value="NZ_JSAB01000122.1"/>
</dbReference>
<dbReference type="Pfam" id="PF03929">
    <property type="entry name" value="PepSY_TM"/>
    <property type="match status" value="1"/>
</dbReference>
<evidence type="ECO:0000313" key="3">
    <source>
        <dbReference type="Proteomes" id="UP000283254"/>
    </source>
</evidence>
<feature type="transmembrane region" description="Helical" evidence="1">
    <location>
        <begin position="149"/>
        <end position="171"/>
    </location>
</feature>
<feature type="transmembrane region" description="Helical" evidence="1">
    <location>
        <begin position="360"/>
        <end position="383"/>
    </location>
</feature>
<organism evidence="2 3">
    <name type="scientific">Massilia aurea</name>
    <dbReference type="NCBI Taxonomy" id="373040"/>
    <lineage>
        <taxon>Bacteria</taxon>
        <taxon>Pseudomonadati</taxon>
        <taxon>Pseudomonadota</taxon>
        <taxon>Betaproteobacteria</taxon>
        <taxon>Burkholderiales</taxon>
        <taxon>Oxalobacteraceae</taxon>
        <taxon>Telluria group</taxon>
        <taxon>Massilia</taxon>
    </lineage>
</organism>
<accession>A0A422QK33</accession>
<dbReference type="EMBL" id="JSAB01000122">
    <property type="protein sequence ID" value="RNF30347.1"/>
    <property type="molecule type" value="Genomic_DNA"/>
</dbReference>
<feature type="transmembrane region" description="Helical" evidence="1">
    <location>
        <begin position="208"/>
        <end position="228"/>
    </location>
</feature>
<proteinExistence type="predicted"/>
<evidence type="ECO:0000313" key="2">
    <source>
        <dbReference type="EMBL" id="RNF30347.1"/>
    </source>
</evidence>
<keyword evidence="1" id="KW-0812">Transmembrane</keyword>
<dbReference type="Proteomes" id="UP000283254">
    <property type="component" value="Unassembled WGS sequence"/>
</dbReference>
<reference evidence="2" key="1">
    <citation type="submission" date="2014-10" db="EMBL/GenBank/DDBJ databases">
        <title>Massilia sp. genome.</title>
        <authorList>
            <person name="Xu B."/>
            <person name="Dai L."/>
            <person name="Huang Z."/>
        </authorList>
    </citation>
    <scope>NUCLEOTIDE SEQUENCE [LARGE SCALE GENOMIC DNA]</scope>
    <source>
        <strain evidence="2">CFS-1</strain>
    </source>
</reference>
<evidence type="ECO:0000256" key="1">
    <source>
        <dbReference type="SAM" id="Phobius"/>
    </source>
</evidence>
<dbReference type="InterPro" id="IPR005625">
    <property type="entry name" value="PepSY-ass_TM"/>
</dbReference>
<dbReference type="PANTHER" id="PTHR34219">
    <property type="entry name" value="IRON-REGULATED INNER MEMBRANE PROTEIN-RELATED"/>
    <property type="match status" value="1"/>
</dbReference>
<dbReference type="PANTHER" id="PTHR34219:SF5">
    <property type="entry name" value="BLR4505 PROTEIN"/>
    <property type="match status" value="1"/>
</dbReference>
<sequence>MGRSSRGALLLLHRYIGLLLALFLALAGITGSLLAWNDELEAAISPQLFRVQPPAPSSARIDPVRLHAMVRERYPDAFVARLPLEYSAGSSVLFALKGKRLTNDQVFVDPYTGRILGERMWGDIGQGRKNLMPFIYHLHYALALDGPGLFIFGVVALLWSVDCFIGAWLTLPPRRAGPLPSWWRRWWSSWKLRGGSAYKFSFNLHRAGGLWTWALLFMLAWSSVAFNLPQVYEPAMRSLFAHQRGMEAFPRLPAPKMAPDIGWEQALPAARGLMAGQARALGLQVEAEKSLLYDPARGIYRYDVRTSRDIRHRGGHTRLVMDGDSGAFRGLWLPTGAASGDTITTWLTTLHMAALGGWPVQLLICALGLGVTALGVTGILIWLKKRRAARVVRPVRRARLS</sequence>
<dbReference type="AlphaFoldDB" id="A0A422QK33"/>
<name>A0A422QK33_9BURK</name>
<gene>
    <name evidence="2" type="ORF">NM04_13075</name>
</gene>
<protein>
    <recommendedName>
        <fullName evidence="4">Peptidase</fullName>
    </recommendedName>
</protein>
<keyword evidence="1" id="KW-1133">Transmembrane helix</keyword>
<evidence type="ECO:0008006" key="4">
    <source>
        <dbReference type="Google" id="ProtNLM"/>
    </source>
</evidence>
<keyword evidence="3" id="KW-1185">Reference proteome</keyword>
<comment type="caution">
    <text evidence="2">The sequence shown here is derived from an EMBL/GenBank/DDBJ whole genome shotgun (WGS) entry which is preliminary data.</text>
</comment>